<feature type="domain" description="Protein kinase" evidence="10">
    <location>
        <begin position="161"/>
        <end position="490"/>
    </location>
</feature>
<dbReference type="Gene3D" id="1.10.510.10">
    <property type="entry name" value="Transferase(Phosphotransferase) domain 1"/>
    <property type="match status" value="2"/>
</dbReference>
<dbReference type="PROSITE" id="PS50011">
    <property type="entry name" value="PROTEIN_KINASE_DOM"/>
    <property type="match status" value="1"/>
</dbReference>
<comment type="catalytic activity">
    <reaction evidence="8">
        <text>L-seryl-[protein] + ATP = O-phospho-L-seryl-[protein] + ADP + H(+)</text>
        <dbReference type="Rhea" id="RHEA:17989"/>
        <dbReference type="Rhea" id="RHEA-COMP:9863"/>
        <dbReference type="Rhea" id="RHEA-COMP:11604"/>
        <dbReference type="ChEBI" id="CHEBI:15378"/>
        <dbReference type="ChEBI" id="CHEBI:29999"/>
        <dbReference type="ChEBI" id="CHEBI:30616"/>
        <dbReference type="ChEBI" id="CHEBI:83421"/>
        <dbReference type="ChEBI" id="CHEBI:456216"/>
        <dbReference type="EC" id="2.7.11.1"/>
    </reaction>
</comment>
<protein>
    <recommendedName>
        <fullName evidence="1">non-specific serine/threonine protein kinase</fullName>
        <ecNumber evidence="1">2.7.11.1</ecNumber>
    </recommendedName>
</protein>
<keyword evidence="2" id="KW-0723">Serine/threonine-protein kinase</keyword>
<evidence type="ECO:0000259" key="10">
    <source>
        <dbReference type="PROSITE" id="PS50011"/>
    </source>
</evidence>
<organism evidence="12">
    <name type="scientific">Ostreococcus sp. 'lucimarinus'</name>
    <dbReference type="NCBI Taxonomy" id="242159"/>
    <lineage>
        <taxon>Eukaryota</taxon>
        <taxon>Viridiplantae</taxon>
        <taxon>Chlorophyta</taxon>
        <taxon>Mamiellophyceae</taxon>
        <taxon>Mamiellales</taxon>
        <taxon>Bathycoccaceae</taxon>
        <taxon>Ostreococcus</taxon>
    </lineage>
</organism>
<dbReference type="SMART" id="SM00220">
    <property type="entry name" value="S_TKc"/>
    <property type="match status" value="1"/>
</dbReference>
<dbReference type="InterPro" id="IPR050236">
    <property type="entry name" value="Ser_Thr_kinase_AGC"/>
</dbReference>
<dbReference type="GO" id="GO:0004674">
    <property type="term" value="F:protein serine/threonine kinase activity"/>
    <property type="evidence" value="ECO:0007669"/>
    <property type="project" value="UniProtKB-KW"/>
</dbReference>
<evidence type="ECO:0000256" key="5">
    <source>
        <dbReference type="ARBA" id="ARBA00022777"/>
    </source>
</evidence>
<feature type="compositionally biased region" description="Polar residues" evidence="9">
    <location>
        <begin position="597"/>
        <end position="608"/>
    </location>
</feature>
<dbReference type="InterPro" id="IPR008271">
    <property type="entry name" value="Ser/Thr_kinase_AS"/>
</dbReference>
<dbReference type="InterPro" id="IPR000961">
    <property type="entry name" value="AGC-kinase_C"/>
</dbReference>
<accession>A0A7R9T029</accession>
<keyword evidence="6" id="KW-0067">ATP-binding</keyword>
<dbReference type="EMBL" id="HBDX01001469">
    <property type="protein sequence ID" value="CAD8220560.1"/>
    <property type="molecule type" value="Transcribed_RNA"/>
</dbReference>
<dbReference type="Gene3D" id="3.30.200.20">
    <property type="entry name" value="Phosphorylase Kinase, domain 1"/>
    <property type="match status" value="2"/>
</dbReference>
<evidence type="ECO:0000313" key="12">
    <source>
        <dbReference type="EMBL" id="CAD8220560.1"/>
    </source>
</evidence>
<evidence type="ECO:0000256" key="3">
    <source>
        <dbReference type="ARBA" id="ARBA00022679"/>
    </source>
</evidence>
<feature type="compositionally biased region" description="Low complexity" evidence="9">
    <location>
        <begin position="314"/>
        <end position="341"/>
    </location>
</feature>
<keyword evidence="5" id="KW-0418">Kinase</keyword>
<dbReference type="InterPro" id="IPR000719">
    <property type="entry name" value="Prot_kinase_dom"/>
</dbReference>
<gene>
    <name evidence="12" type="ORF">OLUC0939_LOCUS1279</name>
</gene>
<dbReference type="GO" id="GO:0005524">
    <property type="term" value="F:ATP binding"/>
    <property type="evidence" value="ECO:0007669"/>
    <property type="project" value="UniProtKB-KW"/>
</dbReference>
<evidence type="ECO:0000256" key="1">
    <source>
        <dbReference type="ARBA" id="ARBA00012513"/>
    </source>
</evidence>
<dbReference type="PANTHER" id="PTHR24356:SF1">
    <property type="entry name" value="SERINE_THREONINE-PROTEIN KINASE GREATWALL"/>
    <property type="match status" value="1"/>
</dbReference>
<keyword evidence="3" id="KW-0808">Transferase</keyword>
<dbReference type="CDD" id="cd05579">
    <property type="entry name" value="STKc_MAST_like"/>
    <property type="match status" value="1"/>
</dbReference>
<evidence type="ECO:0000256" key="7">
    <source>
        <dbReference type="ARBA" id="ARBA00047899"/>
    </source>
</evidence>
<dbReference type="PANTHER" id="PTHR24356">
    <property type="entry name" value="SERINE/THREONINE-PROTEIN KINASE"/>
    <property type="match status" value="1"/>
</dbReference>
<dbReference type="GO" id="GO:0035556">
    <property type="term" value="P:intracellular signal transduction"/>
    <property type="evidence" value="ECO:0007669"/>
    <property type="project" value="TreeGrafter"/>
</dbReference>
<proteinExistence type="predicted"/>
<feature type="region of interest" description="Disordered" evidence="9">
    <location>
        <begin position="313"/>
        <end position="390"/>
    </location>
</feature>
<feature type="region of interest" description="Disordered" evidence="9">
    <location>
        <begin position="46"/>
        <end position="69"/>
    </location>
</feature>
<feature type="region of interest" description="Disordered" evidence="9">
    <location>
        <begin position="595"/>
        <end position="623"/>
    </location>
</feature>
<dbReference type="EC" id="2.7.11.1" evidence="1"/>
<evidence type="ECO:0000256" key="4">
    <source>
        <dbReference type="ARBA" id="ARBA00022741"/>
    </source>
</evidence>
<evidence type="ECO:0000256" key="6">
    <source>
        <dbReference type="ARBA" id="ARBA00022840"/>
    </source>
</evidence>
<comment type="catalytic activity">
    <reaction evidence="7">
        <text>L-threonyl-[protein] + ATP = O-phospho-L-threonyl-[protein] + ADP + H(+)</text>
        <dbReference type="Rhea" id="RHEA:46608"/>
        <dbReference type="Rhea" id="RHEA-COMP:11060"/>
        <dbReference type="Rhea" id="RHEA-COMP:11605"/>
        <dbReference type="ChEBI" id="CHEBI:15378"/>
        <dbReference type="ChEBI" id="CHEBI:30013"/>
        <dbReference type="ChEBI" id="CHEBI:30616"/>
        <dbReference type="ChEBI" id="CHEBI:61977"/>
        <dbReference type="ChEBI" id="CHEBI:456216"/>
        <dbReference type="EC" id="2.7.11.1"/>
    </reaction>
</comment>
<evidence type="ECO:0000259" key="11">
    <source>
        <dbReference type="PROSITE" id="PS51285"/>
    </source>
</evidence>
<feature type="domain" description="AGC-kinase C-terminal" evidence="11">
    <location>
        <begin position="491"/>
        <end position="591"/>
    </location>
</feature>
<feature type="compositionally biased region" description="Polar residues" evidence="9">
    <location>
        <begin position="365"/>
        <end position="374"/>
    </location>
</feature>
<name>A0A7R9T029_9CHLO</name>
<dbReference type="PROSITE" id="PS51285">
    <property type="entry name" value="AGC_KINASE_CTER"/>
    <property type="match status" value="1"/>
</dbReference>
<dbReference type="PROSITE" id="PS00108">
    <property type="entry name" value="PROTEIN_KINASE_ST"/>
    <property type="match status" value="1"/>
</dbReference>
<reference evidence="12" key="1">
    <citation type="submission" date="2021-01" db="EMBL/GenBank/DDBJ databases">
        <authorList>
            <person name="Corre E."/>
            <person name="Pelletier E."/>
            <person name="Niang G."/>
            <person name="Scheremetjew M."/>
            <person name="Finn R."/>
            <person name="Kale V."/>
            <person name="Holt S."/>
            <person name="Cochrane G."/>
            <person name="Meng A."/>
            <person name="Brown T."/>
            <person name="Cohen L."/>
        </authorList>
    </citation>
    <scope>NUCLEOTIDE SEQUENCE</scope>
    <source>
        <strain evidence="12">Clade-A-BCC118000</strain>
    </source>
</reference>
<dbReference type="InterPro" id="IPR011009">
    <property type="entry name" value="Kinase-like_dom_sf"/>
</dbReference>
<evidence type="ECO:0000256" key="9">
    <source>
        <dbReference type="SAM" id="MobiDB-lite"/>
    </source>
</evidence>
<sequence length="623" mass="67212">MSTYVKAVGVRENLTNVNVRTPPASPKDKSGRTIGGLARAFASQQKMADFNTPDVSDDEGTEERRQSMSSLCASPSRIFYSPKILSGEGTVVDEAITPPGTVICRICEQPVAKRTFADHNATCAGFRPSSLGSSGCASARTSASLAQDDSETSDQMSIDDFRIIKLISGGAYGRVFLAQKRATGDLFAVKALRKRDLVYKNMMDQVVAERDALIAAANPFTIKLYYSFTSARHVYLVTEYANGGDLYSLLTQLGRLSEEHARQYCAEIALALEYVHSKGITHRDLKPGNCLIASDGHIKLADFGLSRIDRDAGDAAGSGSNSPSPYSGTGSPMSPSSGAASIRIPTQDPMTTNSPIHRMTLAANARQSPTQSPSRKVHRRSASRHASGAKGTPDYLAPEILLCEPCGEGVDWWALGVMAYEMLVGVPPFNASTPLAIFARIINGKVEWPGSGAALSDESKDFVNALLVHDVEARLGSNDDANDIKAHPWFADVTWEHVYDKSAASVFVPKPESRQDTSYFVPASDLSLGVEYPVGERRMSESHASEDSSSMKEDVVIPVPTPEEVDEIEDCDEEKLREFTYTNLAELAMRNMRVSGGSVTHSAAQTSGLPRRGSVGKDLAHQN</sequence>
<evidence type="ECO:0000256" key="8">
    <source>
        <dbReference type="ARBA" id="ARBA00048679"/>
    </source>
</evidence>
<dbReference type="Pfam" id="PF00069">
    <property type="entry name" value="Pkinase"/>
    <property type="match status" value="2"/>
</dbReference>
<dbReference type="AlphaFoldDB" id="A0A7R9T029"/>
<keyword evidence="4" id="KW-0547">Nucleotide-binding</keyword>
<dbReference type="SUPFAM" id="SSF56112">
    <property type="entry name" value="Protein kinase-like (PK-like)"/>
    <property type="match status" value="1"/>
</dbReference>
<evidence type="ECO:0000256" key="2">
    <source>
        <dbReference type="ARBA" id="ARBA00022527"/>
    </source>
</evidence>